<dbReference type="Pfam" id="PF17785">
    <property type="entry name" value="PUA_3"/>
    <property type="match status" value="1"/>
</dbReference>
<keyword evidence="3 9" id="KW-0489">Methyltransferase</keyword>
<protein>
    <submittedName>
        <fullName evidence="9">23S rRNA (Cytosine1962-C5)-methyltransferase</fullName>
        <ecNumber evidence="9">2.1.1.191</ecNumber>
    </submittedName>
</protein>
<dbReference type="GO" id="GO:0005737">
    <property type="term" value="C:cytoplasm"/>
    <property type="evidence" value="ECO:0007669"/>
    <property type="project" value="UniProtKB-SubCell"/>
</dbReference>
<dbReference type="CDD" id="cd02440">
    <property type="entry name" value="AdoMet_MTases"/>
    <property type="match status" value="1"/>
</dbReference>
<evidence type="ECO:0000259" key="8">
    <source>
        <dbReference type="Pfam" id="PF17785"/>
    </source>
</evidence>
<dbReference type="InterPro" id="IPR019614">
    <property type="entry name" value="SAM-dep_methyl-trfase"/>
</dbReference>
<evidence type="ECO:0000256" key="3">
    <source>
        <dbReference type="ARBA" id="ARBA00022603"/>
    </source>
</evidence>
<dbReference type="NCBIfam" id="NF046099">
    <property type="entry name" value="RSP_2647_MTase"/>
    <property type="match status" value="1"/>
</dbReference>
<evidence type="ECO:0000256" key="1">
    <source>
        <dbReference type="ARBA" id="ARBA00004496"/>
    </source>
</evidence>
<evidence type="ECO:0000256" key="4">
    <source>
        <dbReference type="ARBA" id="ARBA00022679"/>
    </source>
</evidence>
<dbReference type="GO" id="GO:0008168">
    <property type="term" value="F:methyltransferase activity"/>
    <property type="evidence" value="ECO:0007669"/>
    <property type="project" value="UniProtKB-KW"/>
</dbReference>
<comment type="similarity">
    <text evidence="6">Belongs to the methyltransferase superfamily. RlmI family.</text>
</comment>
<dbReference type="AlphaFoldDB" id="A0A7W6MC03"/>
<evidence type="ECO:0000313" key="10">
    <source>
        <dbReference type="Proteomes" id="UP000565745"/>
    </source>
</evidence>
<sequence>MTAPLTPSEPANSAAMPTIRMMPKANARAVRHGAPWVYTNELVVDRRTKNLAPGTIARLEDAERQPLGVVAVNPLSKIIARMLDQDADAVIDQTWIEKRIARALDLRNRAYDAPFYRLIHAEADGLPGVVIDRFGDTCVVQPNAAWAEVMIEPLCAALQSVTGVTNVLKNAGGRTRTLEGLDDISSVLAGQAPDAPLPVPMNGAIYMADLMAGQKTGLFYDQRPNHAFAAGLSKGARVLDVFAHVGGFSLAALAAGAESALAVDGSAPALELATQGADAMDMADRFATRQGDAFDTLAALRNEGAQFDVVICDPPAFAPSRNALEAGLRAYERIARLAAPLVAENGILGLCSCSHAADLGQFRTASSRGIGRAGRRGILLHTGFAGPDHPQLPQLAESGYLKSLFFRL</sequence>
<evidence type="ECO:0000313" key="9">
    <source>
        <dbReference type="EMBL" id="MBB4175773.1"/>
    </source>
</evidence>
<accession>A0A7W6MC03</accession>
<dbReference type="OrthoDB" id="9805492at2"/>
<dbReference type="Proteomes" id="UP000565745">
    <property type="component" value="Unassembled WGS sequence"/>
</dbReference>
<evidence type="ECO:0000256" key="2">
    <source>
        <dbReference type="ARBA" id="ARBA00022490"/>
    </source>
</evidence>
<feature type="domain" description="RlmI-like PUA" evidence="8">
    <location>
        <begin position="23"/>
        <end position="84"/>
    </location>
</feature>
<organism evidence="9 10">
    <name type="scientific">Sulfitobacter noctilucicola</name>
    <dbReference type="NCBI Taxonomy" id="1342301"/>
    <lineage>
        <taxon>Bacteria</taxon>
        <taxon>Pseudomonadati</taxon>
        <taxon>Pseudomonadota</taxon>
        <taxon>Alphaproteobacteria</taxon>
        <taxon>Rhodobacterales</taxon>
        <taxon>Roseobacteraceae</taxon>
        <taxon>Sulfitobacter</taxon>
    </lineage>
</organism>
<keyword evidence="4 9" id="KW-0808">Transferase</keyword>
<dbReference type="PANTHER" id="PTHR42873">
    <property type="entry name" value="RIBOSOMAL RNA LARGE SUBUNIT METHYLTRANSFERASE"/>
    <property type="match status" value="1"/>
</dbReference>
<keyword evidence="2" id="KW-0963">Cytoplasm</keyword>
<dbReference type="SUPFAM" id="SSF88697">
    <property type="entry name" value="PUA domain-like"/>
    <property type="match status" value="1"/>
</dbReference>
<dbReference type="Gene3D" id="2.30.130.10">
    <property type="entry name" value="PUA domain"/>
    <property type="match status" value="1"/>
</dbReference>
<dbReference type="EC" id="2.1.1.191" evidence="9"/>
<dbReference type="InterPro" id="IPR029063">
    <property type="entry name" value="SAM-dependent_MTases_sf"/>
</dbReference>
<dbReference type="InterPro" id="IPR015947">
    <property type="entry name" value="PUA-like_sf"/>
</dbReference>
<gene>
    <name evidence="9" type="ORF">GGR93_003576</name>
</gene>
<keyword evidence="10" id="KW-1185">Reference proteome</keyword>
<dbReference type="GO" id="GO:0003723">
    <property type="term" value="F:RNA binding"/>
    <property type="evidence" value="ECO:0007669"/>
    <property type="project" value="InterPro"/>
</dbReference>
<dbReference type="Gene3D" id="3.30.750.80">
    <property type="entry name" value="RNA methyltransferase domain (HRMD) like"/>
    <property type="match status" value="1"/>
</dbReference>
<dbReference type="Pfam" id="PF10672">
    <property type="entry name" value="Methyltrans_SAM"/>
    <property type="match status" value="1"/>
</dbReference>
<keyword evidence="5" id="KW-0949">S-adenosyl-L-methionine</keyword>
<dbReference type="PANTHER" id="PTHR42873:SF1">
    <property type="entry name" value="S-ADENOSYLMETHIONINE-DEPENDENT METHYLTRANSFERASE DOMAIN-CONTAINING PROTEIN"/>
    <property type="match status" value="1"/>
</dbReference>
<reference evidence="9 10" key="1">
    <citation type="submission" date="2020-08" db="EMBL/GenBank/DDBJ databases">
        <title>Genomic Encyclopedia of Type Strains, Phase IV (KMG-IV): sequencing the most valuable type-strain genomes for metagenomic binning, comparative biology and taxonomic classification.</title>
        <authorList>
            <person name="Goeker M."/>
        </authorList>
    </citation>
    <scope>NUCLEOTIDE SEQUENCE [LARGE SCALE GENOMIC DNA]</scope>
    <source>
        <strain evidence="9 10">DSM 101015</strain>
    </source>
</reference>
<evidence type="ECO:0000256" key="5">
    <source>
        <dbReference type="ARBA" id="ARBA00022691"/>
    </source>
</evidence>
<dbReference type="InterPro" id="IPR041532">
    <property type="entry name" value="RlmI-like_PUA"/>
</dbReference>
<comment type="caution">
    <text evidence="9">The sequence shown here is derived from an EMBL/GenBank/DDBJ whole genome shotgun (WGS) entry which is preliminary data.</text>
</comment>
<dbReference type="Gene3D" id="3.40.50.150">
    <property type="entry name" value="Vaccinia Virus protein VP39"/>
    <property type="match status" value="1"/>
</dbReference>
<proteinExistence type="inferred from homology"/>
<dbReference type="GO" id="GO:0032259">
    <property type="term" value="P:methylation"/>
    <property type="evidence" value="ECO:0007669"/>
    <property type="project" value="UniProtKB-KW"/>
</dbReference>
<dbReference type="CDD" id="cd11572">
    <property type="entry name" value="RlmI_M_like"/>
    <property type="match status" value="1"/>
</dbReference>
<dbReference type="EMBL" id="JACIFU010000005">
    <property type="protein sequence ID" value="MBB4175773.1"/>
    <property type="molecule type" value="Genomic_DNA"/>
</dbReference>
<dbReference type="SUPFAM" id="SSF53335">
    <property type="entry name" value="S-adenosyl-L-methionine-dependent methyltransferases"/>
    <property type="match status" value="1"/>
</dbReference>
<name>A0A7W6MC03_9RHOB</name>
<evidence type="ECO:0000259" key="7">
    <source>
        <dbReference type="Pfam" id="PF10672"/>
    </source>
</evidence>
<dbReference type="RefSeq" id="WP_025054109.1">
    <property type="nucleotide sequence ID" value="NZ_JACIFU010000005.1"/>
</dbReference>
<dbReference type="InterPro" id="IPR036974">
    <property type="entry name" value="PUA_sf"/>
</dbReference>
<feature type="domain" description="S-adenosylmethionine-dependent methyltransferase" evidence="7">
    <location>
        <begin position="200"/>
        <end position="354"/>
    </location>
</feature>
<evidence type="ECO:0000256" key="6">
    <source>
        <dbReference type="ARBA" id="ARBA00038091"/>
    </source>
</evidence>
<comment type="subcellular location">
    <subcellularLocation>
        <location evidence="1">Cytoplasm</location>
    </subcellularLocation>
</comment>